<reference evidence="2" key="2">
    <citation type="submission" date="2017-05" db="UniProtKB">
        <authorList>
            <consortium name="EnsemblMetazoa"/>
        </authorList>
    </citation>
    <scope>IDENTIFICATION</scope>
</reference>
<dbReference type="Proteomes" id="UP000007879">
    <property type="component" value="Unassembled WGS sequence"/>
</dbReference>
<dbReference type="InParanoid" id="A0A1X7V929"/>
<dbReference type="EnsemblMetazoa" id="Aqu2.1.36498_001">
    <property type="protein sequence ID" value="Aqu2.1.36498_001"/>
    <property type="gene ID" value="Aqu2.1.36498"/>
</dbReference>
<organism evidence="2">
    <name type="scientific">Amphimedon queenslandica</name>
    <name type="common">Sponge</name>
    <dbReference type="NCBI Taxonomy" id="400682"/>
    <lineage>
        <taxon>Eukaryota</taxon>
        <taxon>Metazoa</taxon>
        <taxon>Porifera</taxon>
        <taxon>Demospongiae</taxon>
        <taxon>Heteroscleromorpha</taxon>
        <taxon>Haplosclerida</taxon>
        <taxon>Niphatidae</taxon>
        <taxon>Amphimedon</taxon>
    </lineage>
</organism>
<evidence type="ECO:0000313" key="3">
    <source>
        <dbReference type="Proteomes" id="UP000007879"/>
    </source>
</evidence>
<keyword evidence="3" id="KW-1185">Reference proteome</keyword>
<evidence type="ECO:0000313" key="2">
    <source>
        <dbReference type="EnsemblMetazoa" id="Aqu2.1.36498_001"/>
    </source>
</evidence>
<dbReference type="EnsemblMetazoa" id="XM_003385141.2">
    <property type="protein sequence ID" value="XP_003385189.1"/>
    <property type="gene ID" value="LOC100640742"/>
</dbReference>
<gene>
    <name evidence="2" type="primary">100640742</name>
</gene>
<proteinExistence type="predicted"/>
<name>A0A1X7V929_AMPQE</name>
<sequence>MPPKRKKRKVITYESWSKRRKVKRSSAGASSGKEISNSIQERRPIAINEQSSAPGAQPTKSSKNDTPGSEKENVYDTDESFDEEVWAEPVILPEPVSIKSWKPISSSTIFTFREIMESNVKESLRGLSGNKRKTAEKELREIITKVCDKLKDEKVPIF</sequence>
<feature type="region of interest" description="Disordered" evidence="1">
    <location>
        <begin position="1"/>
        <end position="79"/>
    </location>
</feature>
<feature type="compositionally biased region" description="Polar residues" evidence="1">
    <location>
        <begin position="48"/>
        <end position="67"/>
    </location>
</feature>
<feature type="compositionally biased region" description="Basic residues" evidence="1">
    <location>
        <begin position="1"/>
        <end position="10"/>
    </location>
</feature>
<protein>
    <submittedName>
        <fullName evidence="2">Uncharacterized protein</fullName>
    </submittedName>
</protein>
<reference evidence="3" key="1">
    <citation type="journal article" date="2010" name="Nature">
        <title>The Amphimedon queenslandica genome and the evolution of animal complexity.</title>
        <authorList>
            <person name="Srivastava M."/>
            <person name="Simakov O."/>
            <person name="Chapman J."/>
            <person name="Fahey B."/>
            <person name="Gauthier M.E."/>
            <person name="Mitros T."/>
            <person name="Richards G.S."/>
            <person name="Conaco C."/>
            <person name="Dacre M."/>
            <person name="Hellsten U."/>
            <person name="Larroux C."/>
            <person name="Putnam N.H."/>
            <person name="Stanke M."/>
            <person name="Adamska M."/>
            <person name="Darling A."/>
            <person name="Degnan S.M."/>
            <person name="Oakley T.H."/>
            <person name="Plachetzki D.C."/>
            <person name="Zhai Y."/>
            <person name="Adamski M."/>
            <person name="Calcino A."/>
            <person name="Cummins S.F."/>
            <person name="Goodstein D.M."/>
            <person name="Harris C."/>
            <person name="Jackson D.J."/>
            <person name="Leys S.P."/>
            <person name="Shu S."/>
            <person name="Woodcroft B.J."/>
            <person name="Vervoort M."/>
            <person name="Kosik K.S."/>
            <person name="Manning G."/>
            <person name="Degnan B.M."/>
            <person name="Rokhsar D.S."/>
        </authorList>
    </citation>
    <scope>NUCLEOTIDE SEQUENCE [LARGE SCALE GENOMIC DNA]</scope>
</reference>
<evidence type="ECO:0000256" key="1">
    <source>
        <dbReference type="SAM" id="MobiDB-lite"/>
    </source>
</evidence>
<accession>A0A1X7V929</accession>
<dbReference type="AlphaFoldDB" id="A0A1X7V929"/>
<dbReference type="KEGG" id="aqu:100640742"/>